<feature type="compositionally biased region" description="Basic and acidic residues" evidence="1">
    <location>
        <begin position="344"/>
        <end position="357"/>
    </location>
</feature>
<organism evidence="2 3">
    <name type="scientific">Candidatus Uhrbacteria bacterium CG_4_9_14_3_um_filter_36_7</name>
    <dbReference type="NCBI Taxonomy" id="1975033"/>
    <lineage>
        <taxon>Bacteria</taxon>
        <taxon>Candidatus Uhriibacteriota</taxon>
    </lineage>
</organism>
<name>A0A2M7XHZ6_9BACT</name>
<protein>
    <submittedName>
        <fullName evidence="2">Uncharacterized protein</fullName>
    </submittedName>
</protein>
<proteinExistence type="predicted"/>
<dbReference type="EMBL" id="PFWS01000018">
    <property type="protein sequence ID" value="PJA47484.1"/>
    <property type="molecule type" value="Genomic_DNA"/>
</dbReference>
<feature type="region of interest" description="Disordered" evidence="1">
    <location>
        <begin position="326"/>
        <end position="433"/>
    </location>
</feature>
<sequence length="433" mass="47223">YDGDDGLGGDFMRTNASGWATGSYDFAEMFPSFQKLEPGDVVIFANIKETVERSQSPYSKKIAGIISTRPGFLAGENKPGEYPVALAGRVPTKVSLENGPIEIGDPLTTSSQTGFAMKATESGSIIGYALEPYDGGAEKILVFVNVGHYEVPVTVSDQPIPSSYNSSSNFSSLDLTGTLYMHGNLISDIGALSGLENKWEIKEDGTVSTHALLNMVIKSYQGEEVETTAVASPEVFISLSGTTTLENGQAIVSFEEVYPEFNDIISTVAPIRVFVTPNAPVSLYVSEKNHNGFSVQAISENTNGVEVDWMVQAYRKDYEPEKYLELQTEKTDTDTGTEVLLEDSSTKDSSIEEKTNEQDLQEQDQIEETANTVEQIISETKNEVEPQEIQEQVSEETVQIDEPTPSVSSEDEIKDPSVESQQKDLSFLGNSSE</sequence>
<reference evidence="3" key="1">
    <citation type="submission" date="2017-09" db="EMBL/GenBank/DDBJ databases">
        <title>Depth-based differentiation of microbial function through sediment-hosted aquifers and enrichment of novel symbionts in the deep terrestrial subsurface.</title>
        <authorList>
            <person name="Probst A.J."/>
            <person name="Ladd B."/>
            <person name="Jarett J.K."/>
            <person name="Geller-Mcgrath D.E."/>
            <person name="Sieber C.M.K."/>
            <person name="Emerson J.B."/>
            <person name="Anantharaman K."/>
            <person name="Thomas B.C."/>
            <person name="Malmstrom R."/>
            <person name="Stieglmeier M."/>
            <person name="Klingl A."/>
            <person name="Woyke T."/>
            <person name="Ryan C.M."/>
            <person name="Banfield J.F."/>
        </authorList>
    </citation>
    <scope>NUCLEOTIDE SEQUENCE [LARGE SCALE GENOMIC DNA]</scope>
</reference>
<evidence type="ECO:0000256" key="1">
    <source>
        <dbReference type="SAM" id="MobiDB-lite"/>
    </source>
</evidence>
<evidence type="ECO:0000313" key="2">
    <source>
        <dbReference type="EMBL" id="PJA47484.1"/>
    </source>
</evidence>
<comment type="caution">
    <text evidence="2">The sequence shown here is derived from an EMBL/GenBank/DDBJ whole genome shotgun (WGS) entry which is preliminary data.</text>
</comment>
<dbReference type="AlphaFoldDB" id="A0A2M7XHZ6"/>
<feature type="non-terminal residue" evidence="2">
    <location>
        <position position="1"/>
    </location>
</feature>
<feature type="compositionally biased region" description="Polar residues" evidence="1">
    <location>
        <begin position="418"/>
        <end position="433"/>
    </location>
</feature>
<dbReference type="Proteomes" id="UP000229749">
    <property type="component" value="Unassembled WGS sequence"/>
</dbReference>
<feature type="compositionally biased region" description="Polar residues" evidence="1">
    <location>
        <begin position="369"/>
        <end position="379"/>
    </location>
</feature>
<gene>
    <name evidence="2" type="ORF">CO172_01230</name>
</gene>
<evidence type="ECO:0000313" key="3">
    <source>
        <dbReference type="Proteomes" id="UP000229749"/>
    </source>
</evidence>
<accession>A0A2M7XHZ6</accession>